<comment type="subcellular location">
    <subcellularLocation>
        <location evidence="1 7">Cytoplasm</location>
    </subcellularLocation>
</comment>
<dbReference type="EMBL" id="JAQOUE010000001">
    <property type="protein sequence ID" value="MDT7043093.1"/>
    <property type="molecule type" value="Genomic_DNA"/>
</dbReference>
<sequence length="252" mass="27989">MRRTLTLGTWCGALLGFHLAAPTLSYDMTQNPTQDPQPRQVERDHMVREQIIARGVTDSQVIQALRQVPRHEFVPESEKEQAYEDHPLPIGFGQTISQPYIVAFMTEALKLQPHERVLEIGTGSGYQAAILSHMVNKVFSIEIVEPLAERAKDTLTHLGLTNVKVRAGDGYQGWPEEGPFDAIILTAAPEHIPQPLLDQVAIGGRLILPLGKAVQQLLLMTRTRDGWHKEKLLPVAFVPMTGKAESATTIKK</sequence>
<dbReference type="NCBIfam" id="NF001453">
    <property type="entry name" value="PRK00312.1"/>
    <property type="match status" value="1"/>
</dbReference>
<name>A0ABU3K9X0_9BACT</name>
<comment type="similarity">
    <text evidence="2 7">Belongs to the methyltransferase superfamily. L-isoaspartyl/D-aspartyl protein methyltransferase family.</text>
</comment>
<dbReference type="Gene3D" id="3.40.50.150">
    <property type="entry name" value="Vaccinia Virus protein VP39"/>
    <property type="match status" value="1"/>
</dbReference>
<comment type="caution">
    <text evidence="9">The sequence shown here is derived from an EMBL/GenBank/DDBJ whole genome shotgun (WGS) entry which is preliminary data.</text>
</comment>
<dbReference type="CDD" id="cd02440">
    <property type="entry name" value="AdoMet_MTases"/>
    <property type="match status" value="1"/>
</dbReference>
<evidence type="ECO:0000256" key="4">
    <source>
        <dbReference type="ARBA" id="ARBA00022603"/>
    </source>
</evidence>
<evidence type="ECO:0000313" key="9">
    <source>
        <dbReference type="EMBL" id="MDT7043093.1"/>
    </source>
</evidence>
<evidence type="ECO:0000256" key="1">
    <source>
        <dbReference type="ARBA" id="ARBA00004496"/>
    </source>
</evidence>
<dbReference type="HAMAP" id="MF_00090">
    <property type="entry name" value="PIMT"/>
    <property type="match status" value="1"/>
</dbReference>
<dbReference type="GO" id="GO:0004719">
    <property type="term" value="F:protein-L-isoaspartate (D-aspartate) O-methyltransferase activity"/>
    <property type="evidence" value="ECO:0007669"/>
    <property type="project" value="UniProtKB-EC"/>
</dbReference>
<keyword evidence="10" id="KW-1185">Reference proteome</keyword>
<comment type="catalytic activity">
    <reaction evidence="7">
        <text>[protein]-L-isoaspartate + S-adenosyl-L-methionine = [protein]-L-isoaspartate alpha-methyl ester + S-adenosyl-L-homocysteine</text>
        <dbReference type="Rhea" id="RHEA:12705"/>
        <dbReference type="Rhea" id="RHEA-COMP:12143"/>
        <dbReference type="Rhea" id="RHEA-COMP:12144"/>
        <dbReference type="ChEBI" id="CHEBI:57856"/>
        <dbReference type="ChEBI" id="CHEBI:59789"/>
        <dbReference type="ChEBI" id="CHEBI:90596"/>
        <dbReference type="ChEBI" id="CHEBI:90598"/>
        <dbReference type="EC" id="2.1.1.77"/>
    </reaction>
</comment>
<evidence type="ECO:0000256" key="6">
    <source>
        <dbReference type="ARBA" id="ARBA00022691"/>
    </source>
</evidence>
<keyword evidence="8" id="KW-0732">Signal</keyword>
<proteinExistence type="inferred from homology"/>
<feature type="chain" id="PRO_5046589886" description="Protein-L-isoaspartate O-methyltransferase" evidence="8">
    <location>
        <begin position="21"/>
        <end position="252"/>
    </location>
</feature>
<dbReference type="Pfam" id="PF01135">
    <property type="entry name" value="PCMT"/>
    <property type="match status" value="1"/>
</dbReference>
<gene>
    <name evidence="7" type="primary">pcm</name>
    <name evidence="9" type="ORF">PPG34_12075</name>
</gene>
<organism evidence="9 10">
    <name type="scientific">Candidatus Nitronereus thalassa</name>
    <dbReference type="NCBI Taxonomy" id="3020898"/>
    <lineage>
        <taxon>Bacteria</taxon>
        <taxon>Pseudomonadati</taxon>
        <taxon>Nitrospirota</taxon>
        <taxon>Nitrospiria</taxon>
        <taxon>Nitrospirales</taxon>
        <taxon>Nitrospiraceae</taxon>
        <taxon>Candidatus Nitronereus</taxon>
    </lineage>
</organism>
<dbReference type="SUPFAM" id="SSF53335">
    <property type="entry name" value="S-adenosyl-L-methionine-dependent methyltransferases"/>
    <property type="match status" value="1"/>
</dbReference>
<dbReference type="PANTHER" id="PTHR11579">
    <property type="entry name" value="PROTEIN-L-ISOASPARTATE O-METHYLTRANSFERASE"/>
    <property type="match status" value="1"/>
</dbReference>
<evidence type="ECO:0000313" key="10">
    <source>
        <dbReference type="Proteomes" id="UP001250932"/>
    </source>
</evidence>
<dbReference type="GO" id="GO:0032259">
    <property type="term" value="P:methylation"/>
    <property type="evidence" value="ECO:0007669"/>
    <property type="project" value="UniProtKB-KW"/>
</dbReference>
<protein>
    <recommendedName>
        <fullName evidence="7">Protein-L-isoaspartate O-methyltransferase</fullName>
        <ecNumber evidence="7">2.1.1.77</ecNumber>
    </recommendedName>
    <alternativeName>
        <fullName evidence="7">L-isoaspartyl protein carboxyl methyltransferase</fullName>
    </alternativeName>
    <alternativeName>
        <fullName evidence="7">Protein L-isoaspartyl methyltransferase</fullName>
    </alternativeName>
    <alternativeName>
        <fullName evidence="7">Protein-beta-aspartate methyltransferase</fullName>
        <shortName evidence="7">PIMT</shortName>
    </alternativeName>
</protein>
<dbReference type="RefSeq" id="WP_313833581.1">
    <property type="nucleotide sequence ID" value="NZ_JAQOUE010000001.1"/>
</dbReference>
<keyword evidence="6 7" id="KW-0949">S-adenosyl-L-methionine</keyword>
<dbReference type="InterPro" id="IPR029063">
    <property type="entry name" value="SAM-dependent_MTases_sf"/>
</dbReference>
<evidence type="ECO:0000256" key="3">
    <source>
        <dbReference type="ARBA" id="ARBA00022490"/>
    </source>
</evidence>
<keyword evidence="5 7" id="KW-0808">Transferase</keyword>
<evidence type="ECO:0000256" key="5">
    <source>
        <dbReference type="ARBA" id="ARBA00022679"/>
    </source>
</evidence>
<dbReference type="PANTHER" id="PTHR11579:SF0">
    <property type="entry name" value="PROTEIN-L-ISOASPARTATE(D-ASPARTATE) O-METHYLTRANSFERASE"/>
    <property type="match status" value="1"/>
</dbReference>
<comment type="function">
    <text evidence="7">Catalyzes the methyl esterification of L-isoaspartyl residues in peptides and proteins that result from spontaneous decomposition of normal L-aspartyl and L-asparaginyl residues. It plays a role in the repair and/or degradation of damaged proteins.</text>
</comment>
<keyword evidence="4 7" id="KW-0489">Methyltransferase</keyword>
<reference evidence="9 10" key="1">
    <citation type="journal article" date="2023" name="ISME J.">
        <title>Cultivation and genomic characterization of novel and ubiquitous marine nitrite-oxidizing bacteria from the Nitrospirales.</title>
        <authorList>
            <person name="Mueller A.J."/>
            <person name="Daebeler A."/>
            <person name="Herbold C.W."/>
            <person name="Kirkegaard R.H."/>
            <person name="Daims H."/>
        </authorList>
    </citation>
    <scope>NUCLEOTIDE SEQUENCE [LARGE SCALE GENOMIC DNA]</scope>
    <source>
        <strain evidence="9 10">EB</strain>
    </source>
</reference>
<evidence type="ECO:0000256" key="8">
    <source>
        <dbReference type="SAM" id="SignalP"/>
    </source>
</evidence>
<accession>A0ABU3K9X0</accession>
<feature type="signal peptide" evidence="8">
    <location>
        <begin position="1"/>
        <end position="20"/>
    </location>
</feature>
<dbReference type="NCBIfam" id="TIGR00080">
    <property type="entry name" value="pimt"/>
    <property type="match status" value="1"/>
</dbReference>
<dbReference type="InterPro" id="IPR000682">
    <property type="entry name" value="PCMT"/>
</dbReference>
<feature type="active site" evidence="7">
    <location>
        <position position="97"/>
    </location>
</feature>
<dbReference type="Proteomes" id="UP001250932">
    <property type="component" value="Unassembled WGS sequence"/>
</dbReference>
<evidence type="ECO:0000256" key="2">
    <source>
        <dbReference type="ARBA" id="ARBA00005369"/>
    </source>
</evidence>
<keyword evidence="3 7" id="KW-0963">Cytoplasm</keyword>
<evidence type="ECO:0000256" key="7">
    <source>
        <dbReference type="HAMAP-Rule" id="MF_00090"/>
    </source>
</evidence>
<dbReference type="PROSITE" id="PS01279">
    <property type="entry name" value="PCMT"/>
    <property type="match status" value="1"/>
</dbReference>
<dbReference type="EC" id="2.1.1.77" evidence="7"/>